<dbReference type="InterPro" id="IPR023346">
    <property type="entry name" value="Lysozyme-like_dom_sf"/>
</dbReference>
<sequence length="266" mass="27002">MNTLDFPITGAASVAGNVGSQNLPGKAAPQTGASFSDIFGSVRKSTDLDAAFEKAAEAYGVPVNLLRAVAKAESGFDPDAVSSAGAQGVMQLMPGTARGLGVSDPFDAEQNIMGGAKYLSQLLRQFNGDTTLAVAAYNAGPGSVTKYGGVPPYAETQNYVQKVLGLTQAELTAGTAQSGADASQELLPALSGGTGAPSSLGASTSESYLLMKLYQHQALQAIFSDSEDSQSPLSGLLSDSLLSSQDPVAGLFSGSNTTEDALTSLF</sequence>
<reference evidence="3" key="1">
    <citation type="submission" date="2019-04" db="EMBL/GenBank/DDBJ databases">
        <title>Evolution of Biomass-Degrading Anaerobic Consortia Revealed by Metagenomics.</title>
        <authorList>
            <person name="Peng X."/>
        </authorList>
    </citation>
    <scope>NUCLEOTIDE SEQUENCE</scope>
    <source>
        <strain evidence="3">SIG551</strain>
    </source>
</reference>
<dbReference type="AlphaFoldDB" id="A0A928Q2Z2"/>
<dbReference type="RefSeq" id="WP_326839838.1">
    <property type="nucleotide sequence ID" value="NZ_SVNY01000001.1"/>
</dbReference>
<gene>
    <name evidence="3" type="ORF">E7512_01995</name>
</gene>
<dbReference type="SUPFAM" id="SSF53955">
    <property type="entry name" value="Lysozyme-like"/>
    <property type="match status" value="1"/>
</dbReference>
<dbReference type="Gene3D" id="1.10.530.10">
    <property type="match status" value="1"/>
</dbReference>
<dbReference type="PANTHER" id="PTHR37423:SF2">
    <property type="entry name" value="MEMBRANE-BOUND LYTIC MUREIN TRANSGLYCOSYLASE C"/>
    <property type="match status" value="1"/>
</dbReference>
<comment type="caution">
    <text evidence="3">The sequence shown here is derived from an EMBL/GenBank/DDBJ whole genome shotgun (WGS) entry which is preliminary data.</text>
</comment>
<organism evidence="3 4">
    <name type="scientific">Faecalispora sporosphaeroides</name>
    <dbReference type="NCBI Taxonomy" id="1549"/>
    <lineage>
        <taxon>Bacteria</taxon>
        <taxon>Bacillati</taxon>
        <taxon>Bacillota</taxon>
        <taxon>Clostridia</taxon>
        <taxon>Eubacteriales</taxon>
        <taxon>Oscillospiraceae</taxon>
        <taxon>Faecalispora</taxon>
    </lineage>
</organism>
<dbReference type="PROSITE" id="PS00922">
    <property type="entry name" value="TRANSGLYCOSYLASE"/>
    <property type="match status" value="1"/>
</dbReference>
<proteinExistence type="inferred from homology"/>
<dbReference type="Pfam" id="PF01464">
    <property type="entry name" value="SLT"/>
    <property type="match status" value="1"/>
</dbReference>
<dbReference type="Proteomes" id="UP000754750">
    <property type="component" value="Unassembled WGS sequence"/>
</dbReference>
<dbReference type="GO" id="GO:0000270">
    <property type="term" value="P:peptidoglycan metabolic process"/>
    <property type="evidence" value="ECO:0007669"/>
    <property type="project" value="InterPro"/>
</dbReference>
<dbReference type="EMBL" id="SVNY01000001">
    <property type="protein sequence ID" value="MBE6832351.1"/>
    <property type="molecule type" value="Genomic_DNA"/>
</dbReference>
<dbReference type="PANTHER" id="PTHR37423">
    <property type="entry name" value="SOLUBLE LYTIC MUREIN TRANSGLYCOSYLASE-RELATED"/>
    <property type="match status" value="1"/>
</dbReference>
<evidence type="ECO:0000313" key="3">
    <source>
        <dbReference type="EMBL" id="MBE6832351.1"/>
    </source>
</evidence>
<dbReference type="CDD" id="cd00254">
    <property type="entry name" value="LT-like"/>
    <property type="match status" value="1"/>
</dbReference>
<evidence type="ECO:0000256" key="1">
    <source>
        <dbReference type="ARBA" id="ARBA00007734"/>
    </source>
</evidence>
<protein>
    <submittedName>
        <fullName evidence="3">Lytic transglycosylase domain-containing protein</fullName>
    </submittedName>
</protein>
<evidence type="ECO:0000259" key="2">
    <source>
        <dbReference type="Pfam" id="PF01464"/>
    </source>
</evidence>
<dbReference type="InterPro" id="IPR000189">
    <property type="entry name" value="Transglyc_AS"/>
</dbReference>
<dbReference type="InterPro" id="IPR008258">
    <property type="entry name" value="Transglycosylase_SLT_dom_1"/>
</dbReference>
<name>A0A928Q2Z2_9FIRM</name>
<feature type="domain" description="Transglycosylase SLT" evidence="2">
    <location>
        <begin position="52"/>
        <end position="151"/>
    </location>
</feature>
<dbReference type="GO" id="GO:0008933">
    <property type="term" value="F:peptidoglycan lytic transglycosylase activity"/>
    <property type="evidence" value="ECO:0007669"/>
    <property type="project" value="InterPro"/>
</dbReference>
<dbReference type="GO" id="GO:0016020">
    <property type="term" value="C:membrane"/>
    <property type="evidence" value="ECO:0007669"/>
    <property type="project" value="InterPro"/>
</dbReference>
<comment type="similarity">
    <text evidence="1">Belongs to the transglycosylase Slt family.</text>
</comment>
<accession>A0A928Q2Z2</accession>
<evidence type="ECO:0000313" key="4">
    <source>
        <dbReference type="Proteomes" id="UP000754750"/>
    </source>
</evidence>